<dbReference type="EMBL" id="MLCF01000144">
    <property type="protein sequence ID" value="OIV35564.1"/>
    <property type="molecule type" value="Genomic_DNA"/>
</dbReference>
<dbReference type="Pfam" id="PF02737">
    <property type="entry name" value="3HCDH_N"/>
    <property type="match status" value="1"/>
</dbReference>
<keyword evidence="8" id="KW-0520">NAD</keyword>
<evidence type="ECO:0000256" key="12">
    <source>
        <dbReference type="ARBA" id="ARBA00049556"/>
    </source>
</evidence>
<evidence type="ECO:0000256" key="2">
    <source>
        <dbReference type="ARBA" id="ARBA00005086"/>
    </source>
</evidence>
<comment type="pathway">
    <text evidence="1">Lipid metabolism; fatty acid beta-oxidation.</text>
</comment>
<keyword evidence="10" id="KW-0456">Lyase</keyword>
<comment type="catalytic activity">
    <reaction evidence="12">
        <text>a (3S)-3-hydroxyacyl-CoA + NAD(+) = a 3-oxoacyl-CoA + NADH + H(+)</text>
        <dbReference type="Rhea" id="RHEA:22432"/>
        <dbReference type="ChEBI" id="CHEBI:15378"/>
        <dbReference type="ChEBI" id="CHEBI:57318"/>
        <dbReference type="ChEBI" id="CHEBI:57540"/>
        <dbReference type="ChEBI" id="CHEBI:57945"/>
        <dbReference type="ChEBI" id="CHEBI:90726"/>
        <dbReference type="EC" id="1.1.1.35"/>
    </reaction>
</comment>
<evidence type="ECO:0000256" key="9">
    <source>
        <dbReference type="ARBA" id="ARBA00023098"/>
    </source>
</evidence>
<dbReference type="InterPro" id="IPR008927">
    <property type="entry name" value="6-PGluconate_DH-like_C_sf"/>
</dbReference>
<dbReference type="STRING" id="1428644.BIV57_20795"/>
<sequence>MTGTLIEQLRASGEATFPDEVVTQGQVRHLDLPGGAGRLALLTLDNGFDHTKPTTFGPRSLANIAEALDGIAADAAAGKIKAVAVTGKPFIFAVGADLKAVGSARERGQIEEIGRAGHEVFSKLSDLHVPTFAFYNGAAMGGGLEIGLYCDYRTVSSALPAMSLPECFLGLVPGWGGCTLLPNLIGPENAVTVIIENALNTNRQLRGPQVRKLGIADVLLEPADFLEQSLAWAGRVLKGEETVERPEIDRGAGWDAAVARGRSIADAKVGGAAPAPYRALEIIDAARAAVPGDAAARQAGFDAETAALADLVMGDELRAGLYAFDLVQKRAKRPAGAPDKNLARPVGKVGIVGAGLMASQLAMLFIRRLQVPVVLTDVDQERIDKGIGYVHAEIDKLLGKGRINSDTAQRFKALVTGSLDKSGFADADFVIEAVFEEMGVKRRVFAELEGIVPESCVLATNTSSLSVTDMAAELAHPERVVGFHFFNPVAILPLLEIVRAERTDDATLATAFAVSKKLKKTSVLVKDAPAFVVNRVLTRFLGEVLRAVDEGTPVDVADRALAPLGLPMSPIDLLGLVGPAVAHHVAGTLAEAFPERFATSDNLGRLVEAGKKAFYLPFTHDVDPEVAALLKVGDTVLTEEQVRERALAAVAEEIRLMLDEGVVAAAQDIDLCMITGAGWPFHLGGITPYLDRSGVAERAAGKRFLAPGVASVPV</sequence>
<evidence type="ECO:0000256" key="3">
    <source>
        <dbReference type="ARBA" id="ARBA00007005"/>
    </source>
</evidence>
<evidence type="ECO:0000313" key="15">
    <source>
        <dbReference type="EMBL" id="OIV35564.1"/>
    </source>
</evidence>
<gene>
    <name evidence="15" type="ORF">BIV57_20795</name>
</gene>
<keyword evidence="6" id="KW-0442">Lipid degradation</keyword>
<comment type="pathway">
    <text evidence="2">Lipid metabolism; butanoate metabolism.</text>
</comment>
<dbReference type="FunFam" id="3.40.50.720:FF:000009">
    <property type="entry name" value="Fatty oxidation complex, alpha subunit"/>
    <property type="match status" value="1"/>
</dbReference>
<dbReference type="UniPathway" id="UPA00659"/>
<feature type="domain" description="3-hydroxyacyl-CoA dehydrogenase NAD binding" evidence="14">
    <location>
        <begin position="348"/>
        <end position="527"/>
    </location>
</feature>
<proteinExistence type="inferred from homology"/>
<dbReference type="Gene3D" id="3.40.50.720">
    <property type="entry name" value="NAD(P)-binding Rossmann-like Domain"/>
    <property type="match status" value="1"/>
</dbReference>
<organism evidence="15 16">
    <name type="scientific">Mangrovactinospora gilvigrisea</name>
    <dbReference type="NCBI Taxonomy" id="1428644"/>
    <lineage>
        <taxon>Bacteria</taxon>
        <taxon>Bacillati</taxon>
        <taxon>Actinomycetota</taxon>
        <taxon>Actinomycetes</taxon>
        <taxon>Kitasatosporales</taxon>
        <taxon>Streptomycetaceae</taxon>
        <taxon>Mangrovactinospora</taxon>
    </lineage>
</organism>
<evidence type="ECO:0000256" key="6">
    <source>
        <dbReference type="ARBA" id="ARBA00022963"/>
    </source>
</evidence>
<dbReference type="OrthoDB" id="9771883at2"/>
<dbReference type="Gene3D" id="1.10.1040.50">
    <property type="match status" value="1"/>
</dbReference>
<protein>
    <submittedName>
        <fullName evidence="15">3-hydroxyacyl-CoA dehydrogenase</fullName>
    </submittedName>
</protein>
<dbReference type="SUPFAM" id="SSF48179">
    <property type="entry name" value="6-phosphogluconate dehydrogenase C-terminal domain-like"/>
    <property type="match status" value="2"/>
</dbReference>
<evidence type="ECO:0000256" key="1">
    <source>
        <dbReference type="ARBA" id="ARBA00005005"/>
    </source>
</evidence>
<dbReference type="InterPro" id="IPR006176">
    <property type="entry name" value="3-OHacyl-CoA_DH_NAD-bd"/>
</dbReference>
<dbReference type="GO" id="GO:0004300">
    <property type="term" value="F:enoyl-CoA hydratase activity"/>
    <property type="evidence" value="ECO:0007669"/>
    <property type="project" value="TreeGrafter"/>
</dbReference>
<dbReference type="GO" id="GO:0016509">
    <property type="term" value="F:long-chain (3S)-3-hydroxyacyl-CoA dehydrogenase (NAD+) activity"/>
    <property type="evidence" value="ECO:0007669"/>
    <property type="project" value="TreeGrafter"/>
</dbReference>
<comment type="similarity">
    <text evidence="3">In the central section; belongs to the 3-hydroxyacyl-CoA dehydrogenase family.</text>
</comment>
<dbReference type="GO" id="GO:0070403">
    <property type="term" value="F:NAD+ binding"/>
    <property type="evidence" value="ECO:0007669"/>
    <property type="project" value="InterPro"/>
</dbReference>
<dbReference type="InterPro" id="IPR050136">
    <property type="entry name" value="FA_oxidation_alpha_subunit"/>
</dbReference>
<dbReference type="PANTHER" id="PTHR43612">
    <property type="entry name" value="TRIFUNCTIONAL ENZYME SUBUNIT ALPHA"/>
    <property type="match status" value="1"/>
</dbReference>
<dbReference type="GO" id="GO:0006635">
    <property type="term" value="P:fatty acid beta-oxidation"/>
    <property type="evidence" value="ECO:0007669"/>
    <property type="project" value="UniProtKB-UniPathway"/>
</dbReference>
<dbReference type="AlphaFoldDB" id="A0A1J7C1U9"/>
<dbReference type="InterPro" id="IPR006108">
    <property type="entry name" value="3HC_DH_C"/>
</dbReference>
<evidence type="ECO:0000259" key="14">
    <source>
        <dbReference type="Pfam" id="PF02737"/>
    </source>
</evidence>
<dbReference type="InterPro" id="IPR001753">
    <property type="entry name" value="Enoyl-CoA_hydra/iso"/>
</dbReference>
<dbReference type="SUPFAM" id="SSF52096">
    <property type="entry name" value="ClpP/crotonase"/>
    <property type="match status" value="1"/>
</dbReference>
<reference evidence="15 16" key="1">
    <citation type="submission" date="2016-10" db="EMBL/GenBank/DDBJ databases">
        <title>Genome sequence of Streptomyces gilvigriseus MUSC 26.</title>
        <authorList>
            <person name="Lee L.-H."/>
            <person name="Ser H.-L."/>
        </authorList>
    </citation>
    <scope>NUCLEOTIDE SEQUENCE [LARGE SCALE GENOMIC DNA]</scope>
    <source>
        <strain evidence="15 16">MUSC 26</strain>
    </source>
</reference>
<evidence type="ECO:0000256" key="7">
    <source>
        <dbReference type="ARBA" id="ARBA00023002"/>
    </source>
</evidence>
<comment type="similarity">
    <text evidence="4">Belongs to the 3-hydroxyacyl-CoA dehydrogenase family.</text>
</comment>
<evidence type="ECO:0000259" key="13">
    <source>
        <dbReference type="Pfam" id="PF00725"/>
    </source>
</evidence>
<evidence type="ECO:0000256" key="11">
    <source>
        <dbReference type="ARBA" id="ARBA00023268"/>
    </source>
</evidence>
<accession>A0A1J7C1U9</accession>
<evidence type="ECO:0000256" key="8">
    <source>
        <dbReference type="ARBA" id="ARBA00023027"/>
    </source>
</evidence>
<keyword evidence="16" id="KW-1185">Reference proteome</keyword>
<dbReference type="Gene3D" id="3.90.226.10">
    <property type="entry name" value="2-enoyl-CoA Hydratase, Chain A, domain 1"/>
    <property type="match status" value="1"/>
</dbReference>
<dbReference type="InterPro" id="IPR036291">
    <property type="entry name" value="NAD(P)-bd_dom_sf"/>
</dbReference>
<dbReference type="PANTHER" id="PTHR43612:SF3">
    <property type="entry name" value="TRIFUNCTIONAL ENZYME SUBUNIT ALPHA, MITOCHONDRIAL"/>
    <property type="match status" value="1"/>
</dbReference>
<comment type="caution">
    <text evidence="15">The sequence shown here is derived from an EMBL/GenBank/DDBJ whole genome shotgun (WGS) entry which is preliminary data.</text>
</comment>
<keyword evidence="11" id="KW-0511">Multifunctional enzyme</keyword>
<feature type="domain" description="3-hydroxyacyl-CoA dehydrogenase C-terminal" evidence="13">
    <location>
        <begin position="531"/>
        <end position="611"/>
    </location>
</feature>
<dbReference type="Pfam" id="PF00378">
    <property type="entry name" value="ECH_1"/>
    <property type="match status" value="1"/>
</dbReference>
<dbReference type="SUPFAM" id="SSF51735">
    <property type="entry name" value="NAD(P)-binding Rossmann-fold domains"/>
    <property type="match status" value="1"/>
</dbReference>
<keyword evidence="7" id="KW-0560">Oxidoreductase</keyword>
<keyword evidence="9" id="KW-0443">Lipid metabolism</keyword>
<dbReference type="RefSeq" id="WP_071658459.1">
    <property type="nucleotide sequence ID" value="NZ_MLCF01000144.1"/>
</dbReference>
<dbReference type="Pfam" id="PF00725">
    <property type="entry name" value="3HCDH"/>
    <property type="match status" value="1"/>
</dbReference>
<dbReference type="InterPro" id="IPR029045">
    <property type="entry name" value="ClpP/crotonase-like_dom_sf"/>
</dbReference>
<evidence type="ECO:0000256" key="5">
    <source>
        <dbReference type="ARBA" id="ARBA00022832"/>
    </source>
</evidence>
<dbReference type="CDD" id="cd06558">
    <property type="entry name" value="crotonase-like"/>
    <property type="match status" value="1"/>
</dbReference>
<keyword evidence="5" id="KW-0276">Fatty acid metabolism</keyword>
<evidence type="ECO:0000256" key="4">
    <source>
        <dbReference type="ARBA" id="ARBA00009463"/>
    </source>
</evidence>
<evidence type="ECO:0000313" key="16">
    <source>
        <dbReference type="Proteomes" id="UP000243342"/>
    </source>
</evidence>
<name>A0A1J7C1U9_9ACTN</name>
<evidence type="ECO:0000256" key="10">
    <source>
        <dbReference type="ARBA" id="ARBA00023239"/>
    </source>
</evidence>
<dbReference type="Proteomes" id="UP000243342">
    <property type="component" value="Unassembled WGS sequence"/>
</dbReference>